<evidence type="ECO:0000313" key="2">
    <source>
        <dbReference type="EMBL" id="MET4684842.1"/>
    </source>
</evidence>
<gene>
    <name evidence="2" type="ORF">ABIE19_002791</name>
</gene>
<proteinExistence type="predicted"/>
<sequence length="95" mass="10273">MMQTMSRRTTGLWRLGLWGGIAAILAAPLIAMRFTDEVAWGAADFLFAGVLLVGAGLMFELIAWRTRSLRLRLLLGGLLLGAVLLIWADAAVGVF</sequence>
<feature type="transmembrane region" description="Helical" evidence="1">
    <location>
        <begin position="71"/>
        <end position="88"/>
    </location>
</feature>
<evidence type="ECO:0000256" key="1">
    <source>
        <dbReference type="SAM" id="Phobius"/>
    </source>
</evidence>
<reference evidence="2 3" key="1">
    <citation type="submission" date="2024-06" db="EMBL/GenBank/DDBJ databases">
        <title>Sorghum-associated microbial communities from plants grown in Nebraska, USA.</title>
        <authorList>
            <person name="Schachtman D."/>
        </authorList>
    </citation>
    <scope>NUCLEOTIDE SEQUENCE [LARGE SCALE GENOMIC DNA]</scope>
    <source>
        <strain evidence="2 3">2814</strain>
    </source>
</reference>
<dbReference type="Proteomes" id="UP001549313">
    <property type="component" value="Unassembled WGS sequence"/>
</dbReference>
<accession>A0ABV2RE74</accession>
<keyword evidence="1" id="KW-0812">Transmembrane</keyword>
<name>A0ABV2RE74_9CAUL</name>
<dbReference type="EMBL" id="JBEPTF010000004">
    <property type="protein sequence ID" value="MET4684842.1"/>
    <property type="molecule type" value="Genomic_DNA"/>
</dbReference>
<feature type="transmembrane region" description="Helical" evidence="1">
    <location>
        <begin position="12"/>
        <end position="32"/>
    </location>
</feature>
<feature type="transmembrane region" description="Helical" evidence="1">
    <location>
        <begin position="38"/>
        <end position="59"/>
    </location>
</feature>
<keyword evidence="1" id="KW-1133">Transmembrane helix</keyword>
<dbReference type="RefSeq" id="WP_354089808.1">
    <property type="nucleotide sequence ID" value="NZ_JBEPTF010000004.1"/>
</dbReference>
<organism evidence="2 3">
    <name type="scientific">Brevundimonas faecalis</name>
    <dbReference type="NCBI Taxonomy" id="947378"/>
    <lineage>
        <taxon>Bacteria</taxon>
        <taxon>Pseudomonadati</taxon>
        <taxon>Pseudomonadota</taxon>
        <taxon>Alphaproteobacteria</taxon>
        <taxon>Caulobacterales</taxon>
        <taxon>Caulobacteraceae</taxon>
        <taxon>Brevundimonas</taxon>
    </lineage>
</organism>
<evidence type="ECO:0000313" key="3">
    <source>
        <dbReference type="Proteomes" id="UP001549313"/>
    </source>
</evidence>
<keyword evidence="3" id="KW-1185">Reference proteome</keyword>
<protein>
    <submittedName>
        <fullName evidence="2">Uncharacterized protein</fullName>
    </submittedName>
</protein>
<comment type="caution">
    <text evidence="2">The sequence shown here is derived from an EMBL/GenBank/DDBJ whole genome shotgun (WGS) entry which is preliminary data.</text>
</comment>
<keyword evidence="1" id="KW-0472">Membrane</keyword>